<protein>
    <submittedName>
        <fullName evidence="2">Uncharacterized protein</fullName>
    </submittedName>
</protein>
<evidence type="ECO:0000256" key="1">
    <source>
        <dbReference type="SAM" id="MobiDB-lite"/>
    </source>
</evidence>
<accession>A0A2H3BJK8</accession>
<organism evidence="2 3">
    <name type="scientific">Armillaria solidipes</name>
    <dbReference type="NCBI Taxonomy" id="1076256"/>
    <lineage>
        <taxon>Eukaryota</taxon>
        <taxon>Fungi</taxon>
        <taxon>Dikarya</taxon>
        <taxon>Basidiomycota</taxon>
        <taxon>Agaricomycotina</taxon>
        <taxon>Agaricomycetes</taxon>
        <taxon>Agaricomycetidae</taxon>
        <taxon>Agaricales</taxon>
        <taxon>Marasmiineae</taxon>
        <taxon>Physalacriaceae</taxon>
        <taxon>Armillaria</taxon>
    </lineage>
</organism>
<feature type="region of interest" description="Disordered" evidence="1">
    <location>
        <begin position="306"/>
        <end position="330"/>
    </location>
</feature>
<sequence length="409" mass="46846">MFRPREIIMTLNFNKIGRPQCRALSLAITALCKVAHSSLPPVPILLLRALLAHVRATRQCTPIPGERISHVHASFDEDPEKLPPNGYRKEQFPPDIARQFILDGIPENNVYYLIQDDPGDYHWCPIGECGEYFLGHDIRTHLRDYHKNINSRSRDIIKCTVKSSESSRCWPGSEVQGRNFEKHFREVHVDHHFLCPFCQGRQKRVLQFKKHFRSSAMTVRLEELLDRSGYEAGKIWGVKLVARARDYGSNTEISDINAGRRVGNIPYSIVISLLACATLRNRLKTALVTVRSENQVRESFAEALGPSRDDNWAQPENEGRRERVKGTKSTMTRAANKSKLLIRRTIVEYSASTLLDTMNQYPDHTPPCVAAPEFTLKKMPARRHADRKFYESSQSQFSVRFPSADSFWA</sequence>
<proteinExistence type="predicted"/>
<name>A0A2H3BJK8_9AGAR</name>
<gene>
    <name evidence="2" type="ORF">ARMSODRAFT_978975</name>
</gene>
<evidence type="ECO:0000313" key="3">
    <source>
        <dbReference type="Proteomes" id="UP000218334"/>
    </source>
</evidence>
<dbReference type="EMBL" id="KZ293450">
    <property type="protein sequence ID" value="PBK64747.1"/>
    <property type="molecule type" value="Genomic_DNA"/>
</dbReference>
<dbReference type="Proteomes" id="UP000218334">
    <property type="component" value="Unassembled WGS sequence"/>
</dbReference>
<keyword evidence="3" id="KW-1185">Reference proteome</keyword>
<dbReference type="AlphaFoldDB" id="A0A2H3BJK8"/>
<evidence type="ECO:0000313" key="2">
    <source>
        <dbReference type="EMBL" id="PBK64747.1"/>
    </source>
</evidence>
<reference evidence="3" key="1">
    <citation type="journal article" date="2017" name="Nat. Ecol. Evol.">
        <title>Genome expansion and lineage-specific genetic innovations in the forest pathogenic fungi Armillaria.</title>
        <authorList>
            <person name="Sipos G."/>
            <person name="Prasanna A.N."/>
            <person name="Walter M.C."/>
            <person name="O'Connor E."/>
            <person name="Balint B."/>
            <person name="Krizsan K."/>
            <person name="Kiss B."/>
            <person name="Hess J."/>
            <person name="Varga T."/>
            <person name="Slot J."/>
            <person name="Riley R."/>
            <person name="Boka B."/>
            <person name="Rigling D."/>
            <person name="Barry K."/>
            <person name="Lee J."/>
            <person name="Mihaltcheva S."/>
            <person name="LaButti K."/>
            <person name="Lipzen A."/>
            <person name="Waldron R."/>
            <person name="Moloney N.M."/>
            <person name="Sperisen C."/>
            <person name="Kredics L."/>
            <person name="Vagvoelgyi C."/>
            <person name="Patrignani A."/>
            <person name="Fitzpatrick D."/>
            <person name="Nagy I."/>
            <person name="Doyle S."/>
            <person name="Anderson J.B."/>
            <person name="Grigoriev I.V."/>
            <person name="Gueldener U."/>
            <person name="Muensterkoetter M."/>
            <person name="Nagy L.G."/>
        </authorList>
    </citation>
    <scope>NUCLEOTIDE SEQUENCE [LARGE SCALE GENOMIC DNA]</scope>
    <source>
        <strain evidence="3">28-4</strain>
    </source>
</reference>
<feature type="compositionally biased region" description="Basic and acidic residues" evidence="1">
    <location>
        <begin position="307"/>
        <end position="325"/>
    </location>
</feature>